<feature type="signal peptide" evidence="1">
    <location>
        <begin position="1"/>
        <end position="24"/>
    </location>
</feature>
<evidence type="ECO:0000256" key="1">
    <source>
        <dbReference type="SAM" id="SignalP"/>
    </source>
</evidence>
<evidence type="ECO:0008006" key="4">
    <source>
        <dbReference type="Google" id="ProtNLM"/>
    </source>
</evidence>
<keyword evidence="3" id="KW-1185">Reference proteome</keyword>
<gene>
    <name evidence="2" type="ORF">BVC80_157g148</name>
</gene>
<accession>A0A200RC98</accession>
<keyword evidence="1" id="KW-0732">Signal</keyword>
<evidence type="ECO:0000313" key="2">
    <source>
        <dbReference type="EMBL" id="OVA20334.1"/>
    </source>
</evidence>
<comment type="caution">
    <text evidence="2">The sequence shown here is derived from an EMBL/GenBank/DDBJ whole genome shotgun (WGS) entry which is preliminary data.</text>
</comment>
<dbReference type="Proteomes" id="UP000195402">
    <property type="component" value="Unassembled WGS sequence"/>
</dbReference>
<dbReference type="OMA" id="ACVESWF"/>
<protein>
    <recommendedName>
        <fullName evidence="4">Knottin</fullName>
    </recommendedName>
</protein>
<name>A0A200RC98_MACCD</name>
<reference evidence="2 3" key="1">
    <citation type="journal article" date="2017" name="Mol. Plant">
        <title>The Genome of Medicinal Plant Macleaya cordata Provides New Insights into Benzylisoquinoline Alkaloids Metabolism.</title>
        <authorList>
            <person name="Liu X."/>
            <person name="Liu Y."/>
            <person name="Huang P."/>
            <person name="Ma Y."/>
            <person name="Qing Z."/>
            <person name="Tang Q."/>
            <person name="Cao H."/>
            <person name="Cheng P."/>
            <person name="Zheng Y."/>
            <person name="Yuan Z."/>
            <person name="Zhou Y."/>
            <person name="Liu J."/>
            <person name="Tang Z."/>
            <person name="Zhuo Y."/>
            <person name="Zhang Y."/>
            <person name="Yu L."/>
            <person name="Huang J."/>
            <person name="Yang P."/>
            <person name="Peng Q."/>
            <person name="Zhang J."/>
            <person name="Jiang W."/>
            <person name="Zhang Z."/>
            <person name="Lin K."/>
            <person name="Ro D.K."/>
            <person name="Chen X."/>
            <person name="Xiong X."/>
            <person name="Shang Y."/>
            <person name="Huang S."/>
            <person name="Zeng J."/>
        </authorList>
    </citation>
    <scope>NUCLEOTIDE SEQUENCE [LARGE SCALE GENOMIC DNA]</scope>
    <source>
        <strain evidence="3">cv. BLH2017</strain>
        <tissue evidence="2">Root</tissue>
    </source>
</reference>
<dbReference type="InParanoid" id="A0A200RC98"/>
<sequence length="90" mass="10005">MAMNKRVPPTFCFFFLVLLVFFSGEMMDMKIRGVAGKSCSGTESWTGFCDSPQTCTNKCLQAHGVKARKAFCDQSGTAYPYKICNCVYVC</sequence>
<feature type="chain" id="PRO_5012103196" description="Knottin" evidence="1">
    <location>
        <begin position="25"/>
        <end position="90"/>
    </location>
</feature>
<dbReference type="AlphaFoldDB" id="A0A200RC98"/>
<evidence type="ECO:0000313" key="3">
    <source>
        <dbReference type="Proteomes" id="UP000195402"/>
    </source>
</evidence>
<proteinExistence type="predicted"/>
<organism evidence="2 3">
    <name type="scientific">Macleaya cordata</name>
    <name type="common">Five-seeded plume-poppy</name>
    <name type="synonym">Bocconia cordata</name>
    <dbReference type="NCBI Taxonomy" id="56857"/>
    <lineage>
        <taxon>Eukaryota</taxon>
        <taxon>Viridiplantae</taxon>
        <taxon>Streptophyta</taxon>
        <taxon>Embryophyta</taxon>
        <taxon>Tracheophyta</taxon>
        <taxon>Spermatophyta</taxon>
        <taxon>Magnoliopsida</taxon>
        <taxon>Ranunculales</taxon>
        <taxon>Papaveraceae</taxon>
        <taxon>Papaveroideae</taxon>
        <taxon>Macleaya</taxon>
    </lineage>
</organism>
<dbReference type="EMBL" id="MVGT01000143">
    <property type="protein sequence ID" value="OVA20334.1"/>
    <property type="molecule type" value="Genomic_DNA"/>
</dbReference>